<sequence>MFIERHAARLPAFWIPKLVHPPLRLALKNHYYAAAANVAPLLAPTPRFVDQAHRRFRSERGRRCTDTPKHRVHFVQAKHRHGRMELTTNERHIHGRVVGGKALTMQRLEPRHEQSTVGFANHSSQL</sequence>
<keyword evidence="2" id="KW-1185">Reference proteome</keyword>
<dbReference type="HOGENOM" id="CLU_1979710_0_0_4"/>
<dbReference type="KEGG" id="rme:Rmet_6040"/>
<dbReference type="Proteomes" id="UP000002429">
    <property type="component" value="Plasmid pMOL30"/>
</dbReference>
<proteinExistence type="predicted"/>
<evidence type="ECO:0000313" key="1">
    <source>
        <dbReference type="EMBL" id="ABF12899.1"/>
    </source>
</evidence>
<dbReference type="AlphaFoldDB" id="Q1LAC7"/>
<evidence type="ECO:0000313" key="2">
    <source>
        <dbReference type="Proteomes" id="UP000002429"/>
    </source>
</evidence>
<accession>Q1LAC7</accession>
<reference evidence="2" key="1">
    <citation type="journal article" date="2010" name="PLoS ONE">
        <title>The complete genome sequence of Cupriavidus metallidurans strain CH34, a master survivalist in harsh and anthropogenic environments.</title>
        <authorList>
            <person name="Janssen P.J."/>
            <person name="Van Houdt R."/>
            <person name="Moors H."/>
            <person name="Monsieurs P."/>
            <person name="Morin N."/>
            <person name="Michaux A."/>
            <person name="Benotmane M.A."/>
            <person name="Leys N."/>
            <person name="Vallaeys T."/>
            <person name="Lapidus A."/>
            <person name="Monchy S."/>
            <person name="Medigue C."/>
            <person name="Taghavi S."/>
            <person name="McCorkle S."/>
            <person name="Dunn J."/>
            <person name="van der Lelie D."/>
            <person name="Mergeay M."/>
        </authorList>
    </citation>
    <scope>NUCLEOTIDE SEQUENCE [LARGE SCALE GENOMIC DNA]</scope>
    <source>
        <strain evidence="2">ATCC 43123 / DSM 2839 / NBRC 102507 / CH34</strain>
    </source>
</reference>
<name>Q1LAC7_CUPMC</name>
<dbReference type="EMBL" id="CP000354">
    <property type="protein sequence ID" value="ABF12899.1"/>
    <property type="molecule type" value="Genomic_DNA"/>
</dbReference>
<keyword evidence="1" id="KW-0614">Plasmid</keyword>
<organism evidence="1 2">
    <name type="scientific">Cupriavidus metallidurans (strain ATCC 43123 / DSM 2839 / NBRC 102507 / CH34)</name>
    <name type="common">Ralstonia metallidurans</name>
    <dbReference type="NCBI Taxonomy" id="266264"/>
    <lineage>
        <taxon>Bacteria</taxon>
        <taxon>Pseudomonadati</taxon>
        <taxon>Pseudomonadota</taxon>
        <taxon>Betaproteobacteria</taxon>
        <taxon>Burkholderiales</taxon>
        <taxon>Burkholderiaceae</taxon>
        <taxon>Cupriavidus</taxon>
    </lineage>
</organism>
<geneLocation type="plasmid" evidence="1 2">
    <name>pMOL30</name>
</geneLocation>
<gene>
    <name evidence="1" type="ordered locus">Rmet_6040</name>
</gene>
<protein>
    <submittedName>
        <fullName evidence="1">Uncharacterized protein</fullName>
    </submittedName>
</protein>